<dbReference type="Proteomes" id="UP000093954">
    <property type="component" value="Unassembled WGS sequence"/>
</dbReference>
<evidence type="ECO:0000256" key="2">
    <source>
        <dbReference type="SAM" id="SignalP"/>
    </source>
</evidence>
<dbReference type="PANTHER" id="PTHR30032:SF8">
    <property type="entry name" value="GERMINATION-SPECIFIC N-ACETYLMURAMOYL-L-ALANINE AMIDASE"/>
    <property type="match status" value="1"/>
</dbReference>
<gene>
    <name evidence="3" type="primary">lytC_21</name>
    <name evidence="3" type="ORF">CLRAG_31960</name>
</gene>
<dbReference type="EMBL" id="LROS01000044">
    <property type="protein sequence ID" value="OBR91254.1"/>
    <property type="molecule type" value="Genomic_DNA"/>
</dbReference>
<dbReference type="InterPro" id="IPR007253">
    <property type="entry name" value="Cell_wall-bd_2"/>
</dbReference>
<dbReference type="EC" id="3.5.1.28" evidence="3"/>
<name>A0A1A6AMF5_9CLOT</name>
<protein>
    <submittedName>
        <fullName evidence="3">N-acetylmuramoyl-L-alanine amidase LytC</fullName>
        <ecNumber evidence="3">3.5.1.28</ecNumber>
    </submittedName>
</protein>
<dbReference type="AlphaFoldDB" id="A0A1A6AMF5"/>
<feature type="chain" id="PRO_5038653893" evidence="2">
    <location>
        <begin position="24"/>
        <end position="470"/>
    </location>
</feature>
<evidence type="ECO:0000313" key="4">
    <source>
        <dbReference type="Proteomes" id="UP000093954"/>
    </source>
</evidence>
<organism evidence="3 4">
    <name type="scientific">Clostridium ragsdalei P11</name>
    <dbReference type="NCBI Taxonomy" id="1353534"/>
    <lineage>
        <taxon>Bacteria</taxon>
        <taxon>Bacillati</taxon>
        <taxon>Bacillota</taxon>
        <taxon>Clostridia</taxon>
        <taxon>Eubacteriales</taxon>
        <taxon>Clostridiaceae</taxon>
        <taxon>Clostridium</taxon>
    </lineage>
</organism>
<reference evidence="3 4" key="1">
    <citation type="journal article" date="2012" name="Front. Microbiol.">
        <title>Draft Genome Sequence of the Virulent Strain 01-B526 of the Fish Pathogen Aeromonas salmonicida.</title>
        <authorList>
            <person name="Charette S.J."/>
            <person name="Brochu F."/>
            <person name="Boyle B."/>
            <person name="Filion G."/>
            <person name="Tanaka K.H."/>
            <person name="Derome N."/>
        </authorList>
    </citation>
    <scope>NUCLEOTIDE SEQUENCE [LARGE SCALE GENOMIC DNA]</scope>
    <source>
        <strain evidence="3 4">P11</strain>
    </source>
</reference>
<dbReference type="PANTHER" id="PTHR30032">
    <property type="entry name" value="N-ACETYLMURAMOYL-L-ALANINE AMIDASE-RELATED"/>
    <property type="match status" value="1"/>
</dbReference>
<keyword evidence="2" id="KW-0732">Signal</keyword>
<proteinExistence type="predicted"/>
<dbReference type="RefSeq" id="WP_065079283.1">
    <property type="nucleotide sequence ID" value="NZ_LROS01000044.1"/>
</dbReference>
<feature type="region of interest" description="Disordered" evidence="1">
    <location>
        <begin position="346"/>
        <end position="387"/>
    </location>
</feature>
<evidence type="ECO:0000256" key="1">
    <source>
        <dbReference type="SAM" id="MobiDB-lite"/>
    </source>
</evidence>
<dbReference type="Pfam" id="PF04122">
    <property type="entry name" value="CW_binding_2"/>
    <property type="match status" value="3"/>
</dbReference>
<dbReference type="Gene3D" id="3.40.50.12090">
    <property type="match status" value="2"/>
</dbReference>
<dbReference type="GO" id="GO:0008745">
    <property type="term" value="F:N-acetylmuramoyl-L-alanine amidase activity"/>
    <property type="evidence" value="ECO:0007669"/>
    <property type="project" value="UniProtKB-EC"/>
</dbReference>
<accession>A0A1A6AMF5</accession>
<keyword evidence="3" id="KW-0378">Hydrolase</keyword>
<feature type="signal peptide" evidence="2">
    <location>
        <begin position="1"/>
        <end position="23"/>
    </location>
</feature>
<keyword evidence="4" id="KW-1185">Reference proteome</keyword>
<evidence type="ECO:0000313" key="3">
    <source>
        <dbReference type="EMBL" id="OBR91254.1"/>
    </source>
</evidence>
<sequence>MKKIVSKVITPLFVLGIAVSGFGGSVSAETASSTSAANTDADAAVTEDRISGNNRIETSLKISGNGWENGADTVVIAQGYGYADALCAAPLAKKNNAPIILSSKDSLSGSTIDELKRLKAKNAFVIGGTGSLSDDVTAQLKNIGISNVERLGGADRYETSVKIAQKLGSVSSVVVTSGGGYADSLSIAPIAASKGMPILLTRSNSMPDVVENYIKGQSVSKTYVVGGTAVIKDDVKNSLPNAERIGGATRFDTNLDILQNFKSDLNFDNVYVAEGDGPNGNEFADALSGAALAAQKSAPLVLIYKTMNSNSANFIVSNMSQKTVVTALGGTMVVPDTVVSGVVKQYNNKNSNPNPNPNPNPIHQGGSSGGGNTTPTQQGDKLVSIDGKSNEGINLTITENTNKSITIQANSKNNTDYVTITLYDEDGNLKYIDQTTGSMNLNTILDAGKYKGVIKASNTDKINIPEFQVK</sequence>
<dbReference type="InterPro" id="IPR051922">
    <property type="entry name" value="Bact_Sporulation_Assoc"/>
</dbReference>
<dbReference type="PATRIC" id="fig|1353534.3.peg.3244"/>
<comment type="caution">
    <text evidence="3">The sequence shown here is derived from an EMBL/GenBank/DDBJ whole genome shotgun (WGS) entry which is preliminary data.</text>
</comment>